<organism evidence="1">
    <name type="scientific">hydrothermal vent metagenome</name>
    <dbReference type="NCBI Taxonomy" id="652676"/>
    <lineage>
        <taxon>unclassified sequences</taxon>
        <taxon>metagenomes</taxon>
        <taxon>ecological metagenomes</taxon>
    </lineage>
</organism>
<dbReference type="InterPro" id="IPR029063">
    <property type="entry name" value="SAM-dependent_MTases_sf"/>
</dbReference>
<protein>
    <recommendedName>
        <fullName evidence="2">SAM-dependent methyltransferase</fullName>
    </recommendedName>
</protein>
<name>A0A3B0R586_9ZZZZ</name>
<dbReference type="InterPro" id="IPR010342">
    <property type="entry name" value="DUF938"/>
</dbReference>
<dbReference type="AlphaFoldDB" id="A0A3B0R586"/>
<accession>A0A3B0R586</accession>
<dbReference type="PANTHER" id="PTHR20974">
    <property type="entry name" value="UPF0585 PROTEIN CG18661"/>
    <property type="match status" value="1"/>
</dbReference>
<sequence>MSDMQDAPAFHRNKQPMLEVLTPLLGQGTKQVLEIASGSGQHGPFFTNVLTNLVWWPSDISDDAVKSINAWKTHLDAAAVQEPQIVDITADQWRNGQTLNGGPEKFDAILSMNMIHIAPYAATTGLIEGAAKRLNGNGLLIFYGPFKRDGKHTAPSNQVFNESLQSRNSGWGIRDLEEVTDTAANNGLKHCDTIEMPANNLVVVFKPDAESP</sequence>
<dbReference type="Gene3D" id="3.40.50.150">
    <property type="entry name" value="Vaccinia Virus protein VP39"/>
    <property type="match status" value="1"/>
</dbReference>
<proteinExistence type="predicted"/>
<dbReference type="EMBL" id="UOEC01000045">
    <property type="protein sequence ID" value="VAV88400.1"/>
    <property type="molecule type" value="Genomic_DNA"/>
</dbReference>
<dbReference type="PANTHER" id="PTHR20974:SF0">
    <property type="entry name" value="UPF0585 PROTEIN CG18661"/>
    <property type="match status" value="1"/>
</dbReference>
<dbReference type="Pfam" id="PF06080">
    <property type="entry name" value="DUF938"/>
    <property type="match status" value="1"/>
</dbReference>
<evidence type="ECO:0008006" key="2">
    <source>
        <dbReference type="Google" id="ProtNLM"/>
    </source>
</evidence>
<evidence type="ECO:0000313" key="1">
    <source>
        <dbReference type="EMBL" id="VAV88400.1"/>
    </source>
</evidence>
<dbReference type="SUPFAM" id="SSF53335">
    <property type="entry name" value="S-adenosyl-L-methionine-dependent methyltransferases"/>
    <property type="match status" value="1"/>
</dbReference>
<reference evidence="1" key="1">
    <citation type="submission" date="2018-06" db="EMBL/GenBank/DDBJ databases">
        <authorList>
            <person name="Zhirakovskaya E."/>
        </authorList>
    </citation>
    <scope>NUCLEOTIDE SEQUENCE</scope>
</reference>
<gene>
    <name evidence="1" type="ORF">MNBD_ALPHA08-2166</name>
</gene>